<evidence type="ECO:0000313" key="4">
    <source>
        <dbReference type="Proteomes" id="UP000537522"/>
    </source>
</evidence>
<reference evidence="3 4" key="1">
    <citation type="submission" date="2019-09" db="EMBL/GenBank/DDBJ databases">
        <title>Bird 10,000 Genomes (B10K) Project - Family phase.</title>
        <authorList>
            <person name="Zhang G."/>
        </authorList>
    </citation>
    <scope>NUCLEOTIDE SEQUENCE [LARGE SCALE GENOMIC DNA]</scope>
    <source>
        <strain evidence="3">B10K-DU-011-36</strain>
        <tissue evidence="3">Muscle</tissue>
    </source>
</reference>
<protein>
    <submittedName>
        <fullName evidence="3">T11L1 protein</fullName>
    </submittedName>
</protein>
<feature type="non-terminal residue" evidence="3">
    <location>
        <position position="1"/>
    </location>
</feature>
<dbReference type="PANTHER" id="PTHR12832:SF15">
    <property type="entry name" value="T-COMPLEX PROTEIN 11-LIKE PROTEIN 1"/>
    <property type="match status" value="1"/>
</dbReference>
<dbReference type="GO" id="GO:0007165">
    <property type="term" value="P:signal transduction"/>
    <property type="evidence" value="ECO:0007669"/>
    <property type="project" value="TreeGrafter"/>
</dbReference>
<organism evidence="3 4">
    <name type="scientific">Chauna torquata</name>
    <name type="common">Southern screamer</name>
    <dbReference type="NCBI Taxonomy" id="30388"/>
    <lineage>
        <taxon>Eukaryota</taxon>
        <taxon>Metazoa</taxon>
        <taxon>Chordata</taxon>
        <taxon>Craniata</taxon>
        <taxon>Vertebrata</taxon>
        <taxon>Euteleostomi</taxon>
        <taxon>Archelosauria</taxon>
        <taxon>Archosauria</taxon>
        <taxon>Dinosauria</taxon>
        <taxon>Saurischia</taxon>
        <taxon>Theropoda</taxon>
        <taxon>Coelurosauria</taxon>
        <taxon>Aves</taxon>
        <taxon>Neognathae</taxon>
        <taxon>Galloanserae</taxon>
        <taxon>Anseriformes</taxon>
        <taxon>Anhimidae</taxon>
        <taxon>Chauna</taxon>
    </lineage>
</organism>
<dbReference type="AlphaFoldDB" id="A0A7L0KDK6"/>
<keyword evidence="4" id="KW-1185">Reference proteome</keyword>
<feature type="compositionally biased region" description="Basic and acidic residues" evidence="2">
    <location>
        <begin position="1"/>
        <end position="17"/>
    </location>
</feature>
<accession>A0A7L0KDK6</accession>
<dbReference type="InterPro" id="IPR008862">
    <property type="entry name" value="Tcp11"/>
</dbReference>
<evidence type="ECO:0000313" key="3">
    <source>
        <dbReference type="EMBL" id="NXK54167.1"/>
    </source>
</evidence>
<comment type="caution">
    <text evidence="3">The sequence shown here is derived from an EMBL/GenBank/DDBJ whole genome shotgun (WGS) entry which is preliminary data.</text>
</comment>
<feature type="compositionally biased region" description="Acidic residues" evidence="2">
    <location>
        <begin position="20"/>
        <end position="29"/>
    </location>
</feature>
<dbReference type="PANTHER" id="PTHR12832">
    <property type="entry name" value="TESTIS-SPECIFIC PROTEIN PBS13 T-COMPLEX 11"/>
    <property type="match status" value="1"/>
</dbReference>
<feature type="non-terminal residue" evidence="3">
    <location>
        <position position="516"/>
    </location>
</feature>
<gene>
    <name evidence="3" type="primary">Tcp11l1</name>
    <name evidence="3" type="ORF">CHATOR_R02597</name>
</gene>
<name>A0A7L0KDK6_CHATO</name>
<dbReference type="EMBL" id="VXAL01015784">
    <property type="protein sequence ID" value="NXK54167.1"/>
    <property type="molecule type" value="Genomic_DNA"/>
</dbReference>
<comment type="similarity">
    <text evidence="1">Belongs to the TCP11 family.</text>
</comment>
<evidence type="ECO:0000256" key="2">
    <source>
        <dbReference type="SAM" id="MobiDB-lite"/>
    </source>
</evidence>
<sequence>MSQNPDKPHSSEEKLSGLEDGQENLDDQDQSIRKQIRQSAPGSQRDDTPKSSPPRPVSVEELMETAKGVTNMALAHEIVVNGDFQIKPAELPEHSLEKKVRDIVHKAFWDCLEAQLKEDPPTYDHAIKLLGEIKENLLSFLLPGHTRLRNQITEVLDLDLIKQEAENGALDISKLVEFVIGMMGTLCAPARDEEIKKLKDIREIVPLFRAIFSVLDLMKMDMANFAVSSIRPKLMQQSAEYERKKFQEFLEKQPNSLDLVTSWLQEAADDLAKLRCKKLPAHSSGDGATGGASALCSSAVQNQAYMKLLKWDHINRPFPETVLMDQSRFQEIQLELEQLLLTGAVLLVTFSAAGSALVDMPGFAEKIKTIVKVLLTGMHLPSFNLKESLATIGEKVCAEVNSCLSQHGFTPFTAERESVLKGQIQAVASPDNTICKIIDSRMQKFLENYLASSHQKSLPAIPGGLGPIQRELEEIAVKYVRLVNYNKMVFSPYYDAVLGKILTKEESQLVEKSEES</sequence>
<dbReference type="Pfam" id="PF05794">
    <property type="entry name" value="Tcp11"/>
    <property type="match status" value="1"/>
</dbReference>
<evidence type="ECO:0000256" key="1">
    <source>
        <dbReference type="ARBA" id="ARBA00010954"/>
    </source>
</evidence>
<feature type="region of interest" description="Disordered" evidence="2">
    <location>
        <begin position="1"/>
        <end position="57"/>
    </location>
</feature>
<dbReference type="Proteomes" id="UP000537522">
    <property type="component" value="Unassembled WGS sequence"/>
</dbReference>
<proteinExistence type="inferred from homology"/>